<feature type="region of interest" description="Disordered" evidence="1">
    <location>
        <begin position="1"/>
        <end position="20"/>
    </location>
</feature>
<dbReference type="EMBL" id="UYSU01036776">
    <property type="protein sequence ID" value="VDL98138.1"/>
    <property type="molecule type" value="Genomic_DNA"/>
</dbReference>
<reference evidence="2 3" key="2">
    <citation type="submission" date="2018-11" db="EMBL/GenBank/DDBJ databases">
        <authorList>
            <consortium name="Pathogen Informatics"/>
        </authorList>
    </citation>
    <scope>NUCLEOTIDE SEQUENCE [LARGE SCALE GENOMIC DNA]</scope>
    <source>
        <strain evidence="2 3">NST_G2</strain>
    </source>
</reference>
<accession>A0A183T5K5</accession>
<dbReference type="OrthoDB" id="6326277at2759"/>
<reference evidence="4" key="1">
    <citation type="submission" date="2016-06" db="UniProtKB">
        <authorList>
            <consortium name="WormBaseParasite"/>
        </authorList>
    </citation>
    <scope>IDENTIFICATION</scope>
</reference>
<protein>
    <submittedName>
        <fullName evidence="2 4">Uncharacterized protein</fullName>
    </submittedName>
</protein>
<keyword evidence="3" id="KW-1185">Reference proteome</keyword>
<evidence type="ECO:0000256" key="1">
    <source>
        <dbReference type="SAM" id="MobiDB-lite"/>
    </source>
</evidence>
<dbReference type="AlphaFoldDB" id="A0A183T5K5"/>
<organism evidence="4">
    <name type="scientific">Schistocephalus solidus</name>
    <name type="common">Tapeworm</name>
    <dbReference type="NCBI Taxonomy" id="70667"/>
    <lineage>
        <taxon>Eukaryota</taxon>
        <taxon>Metazoa</taxon>
        <taxon>Spiralia</taxon>
        <taxon>Lophotrochozoa</taxon>
        <taxon>Platyhelminthes</taxon>
        <taxon>Cestoda</taxon>
        <taxon>Eucestoda</taxon>
        <taxon>Diphyllobothriidea</taxon>
        <taxon>Diphyllobothriidae</taxon>
        <taxon>Schistocephalus</taxon>
    </lineage>
</organism>
<sequence>MARQDPGDGSPGEDRNFPHPRHVEANATAMEWLPVRMDEELLPIRLFYEDVAMGANRQGGQINAKKKTLKKSLKQLPINPATMEDIAQNRPTCRRSVKTGAAIYEANRIAATTAKGRLASHKHRVSTTQCSSPANVHKLSTHIPRANQPGRTSTNSMQYQSHNINSFHTCLRPLDYNHPNH</sequence>
<evidence type="ECO:0000313" key="2">
    <source>
        <dbReference type="EMBL" id="VDL98138.1"/>
    </source>
</evidence>
<proteinExistence type="predicted"/>
<evidence type="ECO:0000313" key="3">
    <source>
        <dbReference type="Proteomes" id="UP000275846"/>
    </source>
</evidence>
<name>A0A183T5K5_SCHSO</name>
<gene>
    <name evidence="2" type="ORF">SSLN_LOCUS11753</name>
</gene>
<evidence type="ECO:0000313" key="4">
    <source>
        <dbReference type="WBParaSite" id="SSLN_0001219801-mRNA-1"/>
    </source>
</evidence>
<dbReference type="WBParaSite" id="SSLN_0001219801-mRNA-1">
    <property type="protein sequence ID" value="SSLN_0001219801-mRNA-1"/>
    <property type="gene ID" value="SSLN_0001219801"/>
</dbReference>
<dbReference type="Proteomes" id="UP000275846">
    <property type="component" value="Unassembled WGS sequence"/>
</dbReference>